<dbReference type="InterPro" id="IPR009003">
    <property type="entry name" value="Peptidase_S1_PA"/>
</dbReference>
<dbReference type="Pfam" id="PF13365">
    <property type="entry name" value="Trypsin_2"/>
    <property type="match status" value="1"/>
</dbReference>
<name>A0A8J8GM90_9EURY</name>
<dbReference type="EMBL" id="JABURA010000001">
    <property type="protein sequence ID" value="NUB92633.1"/>
    <property type="molecule type" value="Genomic_DNA"/>
</dbReference>
<dbReference type="PROSITE" id="PS51257">
    <property type="entry name" value="PROKAR_LIPOPROTEIN"/>
    <property type="match status" value="1"/>
</dbReference>
<keyword evidence="1" id="KW-0175">Coiled coil</keyword>
<dbReference type="Proteomes" id="UP000728647">
    <property type="component" value="Unassembled WGS sequence"/>
</dbReference>
<evidence type="ECO:0000313" key="3">
    <source>
        <dbReference type="EMBL" id="NUB92633.1"/>
    </source>
</evidence>
<evidence type="ECO:0000313" key="5">
    <source>
        <dbReference type="Proteomes" id="UP000728647"/>
    </source>
</evidence>
<comment type="caution">
    <text evidence="3">The sequence shown here is derived from an EMBL/GenBank/DDBJ whole genome shotgun (WGS) entry which is preliminary data.</text>
</comment>
<evidence type="ECO:0000256" key="1">
    <source>
        <dbReference type="SAM" id="Coils"/>
    </source>
</evidence>
<protein>
    <submittedName>
        <fullName evidence="3">Trypsin-like peptidase domain-containing protein</fullName>
    </submittedName>
</protein>
<evidence type="ECO:0000256" key="2">
    <source>
        <dbReference type="SAM" id="MobiDB-lite"/>
    </source>
</evidence>
<dbReference type="EMBL" id="JABUQZ010000001">
    <property type="protein sequence ID" value="NUC71451.1"/>
    <property type="molecule type" value="Genomic_DNA"/>
</dbReference>
<keyword evidence="6" id="KW-1185">Reference proteome</keyword>
<feature type="region of interest" description="Disordered" evidence="2">
    <location>
        <begin position="26"/>
        <end position="49"/>
    </location>
</feature>
<dbReference type="AlphaFoldDB" id="A0A8J8GM90"/>
<feature type="coiled-coil region" evidence="1">
    <location>
        <begin position="49"/>
        <end position="83"/>
    </location>
</feature>
<dbReference type="Proteomes" id="UP001016761">
    <property type="component" value="Unassembled WGS sequence"/>
</dbReference>
<organism evidence="3 5">
    <name type="scientific">Haloterrigena gelatinilytica</name>
    <dbReference type="NCBI Taxonomy" id="2741724"/>
    <lineage>
        <taxon>Archaea</taxon>
        <taxon>Methanobacteriati</taxon>
        <taxon>Methanobacteriota</taxon>
        <taxon>Stenosarchaea group</taxon>
        <taxon>Halobacteria</taxon>
        <taxon>Halobacteriales</taxon>
        <taxon>Natrialbaceae</taxon>
        <taxon>Haloterrigena</taxon>
    </lineage>
</organism>
<feature type="compositionally biased region" description="Polar residues" evidence="2">
    <location>
        <begin position="32"/>
        <end position="41"/>
    </location>
</feature>
<reference evidence="3 6" key="1">
    <citation type="submission" date="2020-06" db="EMBL/GenBank/DDBJ databases">
        <title>Haloterrigena sp. nov., an extremely halophilic archaeon isolated from a saline sediment.</title>
        <authorList>
            <person name="Liu B.-B."/>
        </authorList>
    </citation>
    <scope>NUCLEOTIDE SEQUENCE</scope>
    <source>
        <strain evidence="3">SYSU A121-1</strain>
        <strain evidence="4 6">SYSU A558-1</strain>
    </source>
</reference>
<dbReference type="Gene3D" id="2.40.10.120">
    <property type="match status" value="1"/>
</dbReference>
<dbReference type="PANTHER" id="PTHR43019">
    <property type="entry name" value="SERINE ENDOPROTEASE DEGS"/>
    <property type="match status" value="1"/>
</dbReference>
<accession>A0A8J8GM90</accession>
<evidence type="ECO:0000313" key="6">
    <source>
        <dbReference type="Proteomes" id="UP001016761"/>
    </source>
</evidence>
<sequence>MARPSRRNVLTAGSTGLLVGLAGCASLGDGNSGRNATTTSESDPEEPSRAELVARIETLEETIAAKNERIEELEDRNETDSATSPEFSRDVFERAKTTARNARSAVVTVRGASSGGTGWVLDAEKGHVVTNAHVAINDESFTIGTFDGKTGTATRVGYHREMRPDLALVQTDLDGLSEFSIGDESTLRAGDPLLTIGHPGRYGDWVMSIGRYDSYRSVSDWILSTVPTSQGNSGGPLFTPDGDVVGVISGTTRSGETEDYSKSNELYAEFPEIRELTTGNPVTTLMDSVNEWLE</sequence>
<proteinExistence type="predicted"/>
<dbReference type="PANTHER" id="PTHR43019:SF23">
    <property type="entry name" value="PROTEASE DO-LIKE 5, CHLOROPLASTIC"/>
    <property type="match status" value="1"/>
</dbReference>
<gene>
    <name evidence="3" type="ORF">HT576_16620</name>
    <name evidence="4" type="ORF">HTZ84_03850</name>
</gene>
<dbReference type="OrthoDB" id="350578at2157"/>
<dbReference type="SUPFAM" id="SSF50494">
    <property type="entry name" value="Trypsin-like serine proteases"/>
    <property type="match status" value="1"/>
</dbReference>
<evidence type="ECO:0000313" key="4">
    <source>
        <dbReference type="EMBL" id="NUC71451.1"/>
    </source>
</evidence>